<keyword evidence="3" id="KW-1185">Reference proteome</keyword>
<evidence type="ECO:0000256" key="1">
    <source>
        <dbReference type="SAM" id="MobiDB-lite"/>
    </source>
</evidence>
<gene>
    <name evidence="2" type="ORF">U6N30_04055</name>
</gene>
<dbReference type="EMBL" id="CP141261">
    <property type="protein sequence ID" value="WRL66844.1"/>
    <property type="molecule type" value="Genomic_DNA"/>
</dbReference>
<protein>
    <submittedName>
        <fullName evidence="2">Uncharacterized protein</fullName>
    </submittedName>
</protein>
<proteinExistence type="predicted"/>
<reference evidence="2 3" key="1">
    <citation type="submission" date="2023-12" db="EMBL/GenBank/DDBJ databases">
        <title>Blastococcus brunescens sp. nov., an actonobacterium isolated from sandstone collected in sahara desert.</title>
        <authorList>
            <person name="Gtari M."/>
            <person name="Ghodhbane F."/>
        </authorList>
    </citation>
    <scope>NUCLEOTIDE SEQUENCE [LARGE SCALE GENOMIC DNA]</scope>
    <source>
        <strain evidence="2 3">BMG 8361</strain>
    </source>
</reference>
<dbReference type="Proteomes" id="UP001324287">
    <property type="component" value="Chromosome"/>
</dbReference>
<evidence type="ECO:0000313" key="2">
    <source>
        <dbReference type="EMBL" id="WRL66844.1"/>
    </source>
</evidence>
<name>A0ABZ1BB42_9ACTN</name>
<sequence>MSAQAIMGILDSPPAEITSGRILFEGATCSPWAPRNSGWSVGPGSRWSSRTRCRR</sequence>
<evidence type="ECO:0000313" key="3">
    <source>
        <dbReference type="Proteomes" id="UP001324287"/>
    </source>
</evidence>
<feature type="region of interest" description="Disordered" evidence="1">
    <location>
        <begin position="33"/>
        <end position="55"/>
    </location>
</feature>
<organism evidence="2 3">
    <name type="scientific">Blastococcus brunescens</name>
    <dbReference type="NCBI Taxonomy" id="1564165"/>
    <lineage>
        <taxon>Bacteria</taxon>
        <taxon>Bacillati</taxon>
        <taxon>Actinomycetota</taxon>
        <taxon>Actinomycetes</taxon>
        <taxon>Geodermatophilales</taxon>
        <taxon>Geodermatophilaceae</taxon>
        <taxon>Blastococcus</taxon>
    </lineage>
</organism>
<accession>A0ABZ1BB42</accession>